<keyword evidence="1" id="KW-0175">Coiled coil</keyword>
<protein>
    <submittedName>
        <fullName evidence="3">Paraquat-inducible protein B</fullName>
    </submittedName>
</protein>
<organism evidence="3 4">
    <name type="scientific">Hypericibacter adhaerens</name>
    <dbReference type="NCBI Taxonomy" id="2602016"/>
    <lineage>
        <taxon>Bacteria</taxon>
        <taxon>Pseudomonadati</taxon>
        <taxon>Pseudomonadota</taxon>
        <taxon>Alphaproteobacteria</taxon>
        <taxon>Rhodospirillales</taxon>
        <taxon>Dongiaceae</taxon>
        <taxon>Hypericibacter</taxon>
    </lineage>
</organism>
<name>A0A5J6MVK3_9PROT</name>
<dbReference type="EMBL" id="CP042582">
    <property type="protein sequence ID" value="QEX21321.1"/>
    <property type="molecule type" value="Genomic_DNA"/>
</dbReference>
<dbReference type="Proteomes" id="UP000325797">
    <property type="component" value="Chromosome"/>
</dbReference>
<proteinExistence type="predicted"/>
<dbReference type="OrthoDB" id="9806984at2"/>
<feature type="coiled-coil region" evidence="1">
    <location>
        <begin position="216"/>
        <end position="265"/>
    </location>
</feature>
<evidence type="ECO:0000313" key="3">
    <source>
        <dbReference type="EMBL" id="QEX21321.1"/>
    </source>
</evidence>
<evidence type="ECO:0000256" key="1">
    <source>
        <dbReference type="SAM" id="Coils"/>
    </source>
</evidence>
<feature type="domain" description="Mce/MlaD" evidence="2">
    <location>
        <begin position="47"/>
        <end position="134"/>
    </location>
</feature>
<dbReference type="KEGG" id="hadh:FRZ61_12460"/>
<reference evidence="3 4" key="1">
    <citation type="submission" date="2019-08" db="EMBL/GenBank/DDBJ databases">
        <title>Hyperibacter terrae gen. nov., sp. nov. and Hyperibacter viscosus sp. nov., two new members in the family Rhodospirillaceae isolated from the rhizosphere of Hypericum perforatum.</title>
        <authorList>
            <person name="Noviana Z."/>
        </authorList>
    </citation>
    <scope>NUCLEOTIDE SEQUENCE [LARGE SCALE GENOMIC DNA]</scope>
    <source>
        <strain evidence="3 4">R5959</strain>
    </source>
</reference>
<evidence type="ECO:0000259" key="2">
    <source>
        <dbReference type="Pfam" id="PF02470"/>
    </source>
</evidence>
<sequence>MAKRSNPKLIGAFVIGAIALAVVGAIAFGGTKFLETRRKAVLFFEGSVGGLAVGAPVNFRGVQIGSVTGIKISYDIDKQLLEIPVEIEILPDMIHVTSGERNEKRNMLALVQRGLRAQLVVQSLVTGQASVEFDFHPDAPLRLTGYDTGGLPELPTVPSSMDTMQANVAAVLQKLSQLPLDQIANQVATALGGLQQTLNDASTLLKNVDAGLEPTMANLQETSEQARQLMVNANERIAMRDGEPLQTLNDTLKDYGDLAQQLQGKANTLTGDLQKTLAVLNTALSQVNDVTALLERDIQKNPALLTQTTDTLREFKAMAASIRALAEYLQRNPNALLTGKQ</sequence>
<dbReference type="PANTHER" id="PTHR36698:SF3">
    <property type="entry name" value="ABC-TYPE TRANSPORT AUXILIARY LIPOPROTEIN COMPONENT DOMAIN-CONTAINING PROTEIN"/>
    <property type="match status" value="1"/>
</dbReference>
<dbReference type="AlphaFoldDB" id="A0A5J6MVK3"/>
<keyword evidence="4" id="KW-1185">Reference proteome</keyword>
<evidence type="ECO:0000313" key="4">
    <source>
        <dbReference type="Proteomes" id="UP000325797"/>
    </source>
</evidence>
<dbReference type="InterPro" id="IPR003399">
    <property type="entry name" value="Mce/MlaD"/>
</dbReference>
<dbReference type="Pfam" id="PF02470">
    <property type="entry name" value="MlaD"/>
    <property type="match status" value="1"/>
</dbReference>
<gene>
    <name evidence="3" type="ORF">FRZ61_12460</name>
</gene>
<dbReference type="RefSeq" id="WP_151115774.1">
    <property type="nucleotide sequence ID" value="NZ_CP042582.1"/>
</dbReference>
<dbReference type="PANTHER" id="PTHR36698">
    <property type="entry name" value="BLL5892 PROTEIN"/>
    <property type="match status" value="1"/>
</dbReference>
<accession>A0A5J6MVK3</accession>